<dbReference type="AlphaFoldDB" id="A0A2B4S2I0"/>
<keyword evidence="4" id="KW-1185">Reference proteome</keyword>
<gene>
    <name evidence="3" type="ORF">AWC38_SpisGene12194</name>
</gene>
<dbReference type="PANTHER" id="PTHR35385">
    <property type="entry name" value="PROTEIN B, PUTATIVE-RELATED-RELATED"/>
    <property type="match status" value="1"/>
</dbReference>
<dbReference type="STRING" id="50429.A0A2B4S2I0"/>
<feature type="region of interest" description="Disordered" evidence="2">
    <location>
        <begin position="522"/>
        <end position="556"/>
    </location>
</feature>
<reference evidence="4" key="1">
    <citation type="journal article" date="2017" name="bioRxiv">
        <title>Comparative analysis of the genomes of Stylophora pistillata and Acropora digitifera provides evidence for extensive differences between species of corals.</title>
        <authorList>
            <person name="Voolstra C.R."/>
            <person name="Li Y."/>
            <person name="Liew Y.J."/>
            <person name="Baumgarten S."/>
            <person name="Zoccola D."/>
            <person name="Flot J.-F."/>
            <person name="Tambutte S."/>
            <person name="Allemand D."/>
            <person name="Aranda M."/>
        </authorList>
    </citation>
    <scope>NUCLEOTIDE SEQUENCE [LARGE SCALE GENOMIC DNA]</scope>
</reference>
<dbReference type="Proteomes" id="UP000225706">
    <property type="component" value="Unassembled WGS sequence"/>
</dbReference>
<feature type="compositionally biased region" description="Basic and acidic residues" evidence="2">
    <location>
        <begin position="522"/>
        <end position="532"/>
    </location>
</feature>
<dbReference type="OrthoDB" id="5986682at2759"/>
<proteinExistence type="predicted"/>
<dbReference type="EMBL" id="LSMT01000213">
    <property type="protein sequence ID" value="PFX23253.1"/>
    <property type="molecule type" value="Genomic_DNA"/>
</dbReference>
<comment type="caution">
    <text evidence="3">The sequence shown here is derived from an EMBL/GenBank/DDBJ whole genome shotgun (WGS) entry which is preliminary data.</text>
</comment>
<dbReference type="PANTHER" id="PTHR35385:SF2">
    <property type="entry name" value="PROTEIN B, PUTATIVE-RELATED"/>
    <property type="match status" value="1"/>
</dbReference>
<keyword evidence="1" id="KW-0175">Coiled coil</keyword>
<evidence type="ECO:0000313" key="4">
    <source>
        <dbReference type="Proteomes" id="UP000225706"/>
    </source>
</evidence>
<feature type="compositionally biased region" description="Polar residues" evidence="2">
    <location>
        <begin position="451"/>
        <end position="464"/>
    </location>
</feature>
<accession>A0A2B4S2I0</accession>
<feature type="region of interest" description="Disordered" evidence="2">
    <location>
        <begin position="450"/>
        <end position="473"/>
    </location>
</feature>
<protein>
    <submittedName>
        <fullName evidence="3">Uncharacterized protein</fullName>
    </submittedName>
</protein>
<evidence type="ECO:0000256" key="2">
    <source>
        <dbReference type="SAM" id="MobiDB-lite"/>
    </source>
</evidence>
<feature type="coiled-coil region" evidence="1">
    <location>
        <begin position="558"/>
        <end position="585"/>
    </location>
</feature>
<name>A0A2B4S2I0_STYPI</name>
<organism evidence="3 4">
    <name type="scientific">Stylophora pistillata</name>
    <name type="common">Smooth cauliflower coral</name>
    <dbReference type="NCBI Taxonomy" id="50429"/>
    <lineage>
        <taxon>Eukaryota</taxon>
        <taxon>Metazoa</taxon>
        <taxon>Cnidaria</taxon>
        <taxon>Anthozoa</taxon>
        <taxon>Hexacorallia</taxon>
        <taxon>Scleractinia</taxon>
        <taxon>Astrocoeniina</taxon>
        <taxon>Pocilloporidae</taxon>
        <taxon>Stylophora</taxon>
    </lineage>
</organism>
<sequence length="622" mass="72126">MVRGDPVYLKEDCSQYDIGFVFEEISSYSDQDKLKFIENAWKPGLAAELMFWERMWESKNDRREEIPDSIDTNLEQIDKGAYKVNKLYESGHTPSTARQQYLKELRATCSDELPYQKKKADRSLTPRKRDFSHLYSKFGEEKFGGKGPLMFENLEEKLKDYMTSHPGATVNHQLYEGDETPLIIAIVSPLMKRVHKEILQCGELVFIDSTSNTEEHNLKVFILCTQSVAGALPCGILLITSDEKESTLKQGFLTLKSSLPENAFHGRGPDQLWRWLHDKNYGISQADRPYILSLFNQALYSESEELFEDFYSKLLNDGRCNRYQLWRWLHDKNYGISQADRPYILSLFNQALYSESEELFEDFYSKLLNDGRCNRYMAVLMGSTDSALWAEAKMARLVSKFQIKKSVTTNSILLSSLVTMFSQLKVYQKEIQDDLNKPASGETDMPELYSENEQTMQPSNSPSSVEEELMSEDQQVETEDVCIDLAADALSKSWLGAGDVNFPCTRLLCDRCPADGMRRKAMERIGKSKKSGEDDENPEQETRPKKRRSNGSDTLMYLREKNESMEKFRKEEMEMKRREVELQEKKHDDFMKMMLAQQQLQAQKMQEFQTMMLALMSRMVQK</sequence>
<evidence type="ECO:0000256" key="1">
    <source>
        <dbReference type="SAM" id="Coils"/>
    </source>
</evidence>
<evidence type="ECO:0000313" key="3">
    <source>
        <dbReference type="EMBL" id="PFX23253.1"/>
    </source>
</evidence>